<dbReference type="NCBIfam" id="TIGR03807">
    <property type="entry name" value="RR_fam_repeat"/>
    <property type="match status" value="1"/>
</dbReference>
<gene>
    <name evidence="1" type="ORF">METZ01_LOCUS216645</name>
</gene>
<dbReference type="InterPro" id="IPR022444">
    <property type="entry name" value="Cofactor-bd_rpt"/>
</dbReference>
<proteinExistence type="predicted"/>
<feature type="non-terminal residue" evidence="1">
    <location>
        <position position="33"/>
    </location>
</feature>
<sequence>MINDNNRRGGRVAEGARLESVYSGNTIEGSNPS</sequence>
<dbReference type="EMBL" id="UINC01050617">
    <property type="protein sequence ID" value="SVB63791.1"/>
    <property type="molecule type" value="Genomic_DNA"/>
</dbReference>
<dbReference type="AlphaFoldDB" id="A0A382FP83"/>
<reference evidence="1" key="1">
    <citation type="submission" date="2018-05" db="EMBL/GenBank/DDBJ databases">
        <authorList>
            <person name="Lanie J.A."/>
            <person name="Ng W.-L."/>
            <person name="Kazmierczak K.M."/>
            <person name="Andrzejewski T.M."/>
            <person name="Davidsen T.M."/>
            <person name="Wayne K.J."/>
            <person name="Tettelin H."/>
            <person name="Glass J.I."/>
            <person name="Rusch D."/>
            <person name="Podicherti R."/>
            <person name="Tsui H.-C.T."/>
            <person name="Winkler M.E."/>
        </authorList>
    </citation>
    <scope>NUCLEOTIDE SEQUENCE</scope>
</reference>
<accession>A0A382FP83</accession>
<name>A0A382FP83_9ZZZZ</name>
<evidence type="ECO:0000313" key="1">
    <source>
        <dbReference type="EMBL" id="SVB63791.1"/>
    </source>
</evidence>
<organism evidence="1">
    <name type="scientific">marine metagenome</name>
    <dbReference type="NCBI Taxonomy" id="408172"/>
    <lineage>
        <taxon>unclassified sequences</taxon>
        <taxon>metagenomes</taxon>
        <taxon>ecological metagenomes</taxon>
    </lineage>
</organism>
<protein>
    <submittedName>
        <fullName evidence="1">Uncharacterized protein</fullName>
    </submittedName>
</protein>